<evidence type="ECO:0000256" key="8">
    <source>
        <dbReference type="ARBA" id="ARBA00038761"/>
    </source>
</evidence>
<evidence type="ECO:0000256" key="7">
    <source>
        <dbReference type="ARBA" id="ARBA00023319"/>
    </source>
</evidence>
<keyword evidence="11" id="KW-0472">Membrane</keyword>
<dbReference type="Proteomes" id="UP001075354">
    <property type="component" value="Chromosome 14"/>
</dbReference>
<comment type="caution">
    <text evidence="13">The sequence shown here is derived from an EMBL/GenBank/DDBJ whole genome shotgun (WGS) entry which is preliminary data.</text>
</comment>
<sequence length="435" mass="48310">MTGARDAGNYSCLVRNDSHAYLHTVALNVIDSASYMGTPLPTYEVPDEQLVQIGSTARLFCEAFVGSVDLPDAQSEITWNRVGMNSSYLEEQRRFTLRSVARENKQVLGAYLTIRAVKKEDLGPYECRVVNAGDQAILLKLWLREAEPTEPLGYNPKIWRRFAWAAIVILAFALTATAFRHRLSILALFCRHRLVQPDLHDGKDYDVLVTYLERDSAFATEMMTTLKDRYSYACNSYQIFPNAEYDCAANLKETAKRCRRLLVVIRSSMIEALSGSVVASTLGGSALPENGVAALQDLDDAESWDAGVLGSLLQQLIRIHPQPVCVSLQALPQGCDMGENSLAGLLRMAPIIEWHQKRSLWFKNWSLLRLRLPPLRTKNSTPTGSVAIVRPGARKELSSGVVVTTVVSSGSSSRSRRSSTYGQDHSIHDSMEILV</sequence>
<dbReference type="InterPro" id="IPR035897">
    <property type="entry name" value="Toll_tir_struct_dom_sf"/>
</dbReference>
<evidence type="ECO:0000259" key="12">
    <source>
        <dbReference type="PROSITE" id="PS50835"/>
    </source>
</evidence>
<keyword evidence="2" id="KW-0899">Viral immunoevasion</keyword>
<reference evidence="13" key="1">
    <citation type="submission" date="2022-12" db="EMBL/GenBank/DDBJ databases">
        <title>Chromosome-level genome assembly of the bean flower thrips Megalurothrips usitatus.</title>
        <authorList>
            <person name="Ma L."/>
            <person name="Liu Q."/>
            <person name="Li H."/>
            <person name="Cai W."/>
        </authorList>
    </citation>
    <scope>NUCLEOTIDE SEQUENCE</scope>
    <source>
        <strain evidence="13">Cailab_2022a</strain>
    </source>
</reference>
<evidence type="ECO:0000313" key="14">
    <source>
        <dbReference type="Proteomes" id="UP001075354"/>
    </source>
</evidence>
<dbReference type="InterPro" id="IPR015621">
    <property type="entry name" value="IL-1_rcpt_fam"/>
</dbReference>
<keyword evidence="6" id="KW-0922">Interferon antiviral system evasion</keyword>
<dbReference type="Gene3D" id="2.60.40.10">
    <property type="entry name" value="Immunoglobulins"/>
    <property type="match status" value="1"/>
</dbReference>
<keyword evidence="5" id="KW-0325">Glycoprotein</keyword>
<keyword evidence="14" id="KW-1185">Reference proteome</keyword>
<evidence type="ECO:0000256" key="6">
    <source>
        <dbReference type="ARBA" id="ARBA00023258"/>
    </source>
</evidence>
<dbReference type="AlphaFoldDB" id="A0AAV7XAP6"/>
<evidence type="ECO:0000313" key="13">
    <source>
        <dbReference type="EMBL" id="KAJ1520889.1"/>
    </source>
</evidence>
<dbReference type="InterPro" id="IPR013151">
    <property type="entry name" value="Immunoglobulin_dom"/>
</dbReference>
<keyword evidence="2" id="KW-0945">Host-virus interaction</keyword>
<evidence type="ECO:0000256" key="9">
    <source>
        <dbReference type="ARBA" id="ARBA00041012"/>
    </source>
</evidence>
<proteinExistence type="predicted"/>
<comment type="subunit">
    <text evidence="8">Interacts with host IFNA1.</text>
</comment>
<keyword evidence="3" id="KW-1114">Inhibition of host interferon signaling pathway by virus</keyword>
<dbReference type="PANTHER" id="PTHR11890">
    <property type="entry name" value="INTERLEUKIN-1 RECEPTOR FAMILY MEMBER"/>
    <property type="match status" value="1"/>
</dbReference>
<dbReference type="InterPro" id="IPR013783">
    <property type="entry name" value="Ig-like_fold"/>
</dbReference>
<organism evidence="13 14">
    <name type="scientific">Megalurothrips usitatus</name>
    <name type="common">bean blossom thrips</name>
    <dbReference type="NCBI Taxonomy" id="439358"/>
    <lineage>
        <taxon>Eukaryota</taxon>
        <taxon>Metazoa</taxon>
        <taxon>Ecdysozoa</taxon>
        <taxon>Arthropoda</taxon>
        <taxon>Hexapoda</taxon>
        <taxon>Insecta</taxon>
        <taxon>Pterygota</taxon>
        <taxon>Neoptera</taxon>
        <taxon>Paraneoptera</taxon>
        <taxon>Thysanoptera</taxon>
        <taxon>Terebrantia</taxon>
        <taxon>Thripoidea</taxon>
        <taxon>Thripidae</taxon>
        <taxon>Megalurothrips</taxon>
    </lineage>
</organism>
<evidence type="ECO:0000256" key="11">
    <source>
        <dbReference type="SAM" id="Phobius"/>
    </source>
</evidence>
<name>A0AAV7XAP6_9NEOP</name>
<dbReference type="Gene3D" id="3.40.50.10140">
    <property type="entry name" value="Toll/interleukin-1 receptor homology (TIR) domain"/>
    <property type="match status" value="1"/>
</dbReference>
<dbReference type="InterPro" id="IPR007110">
    <property type="entry name" value="Ig-like_dom"/>
</dbReference>
<keyword evidence="11" id="KW-1133">Transmembrane helix</keyword>
<protein>
    <recommendedName>
        <fullName evidence="9">Soluble interferon alpha/beta receptor OPG204</fullName>
    </recommendedName>
</protein>
<feature type="transmembrane region" description="Helical" evidence="11">
    <location>
        <begin position="162"/>
        <end position="179"/>
    </location>
</feature>
<feature type="domain" description="Ig-like" evidence="12">
    <location>
        <begin position="41"/>
        <end position="138"/>
    </location>
</feature>
<dbReference type="SMART" id="SM00409">
    <property type="entry name" value="IG"/>
    <property type="match status" value="1"/>
</dbReference>
<keyword evidence="4" id="KW-1015">Disulfide bond</keyword>
<dbReference type="Pfam" id="PF00047">
    <property type="entry name" value="ig"/>
    <property type="match status" value="1"/>
</dbReference>
<evidence type="ECO:0000256" key="5">
    <source>
        <dbReference type="ARBA" id="ARBA00023180"/>
    </source>
</evidence>
<evidence type="ECO:0000256" key="3">
    <source>
        <dbReference type="ARBA" id="ARBA00022830"/>
    </source>
</evidence>
<dbReference type="EMBL" id="JAPTSV010000014">
    <property type="protein sequence ID" value="KAJ1520889.1"/>
    <property type="molecule type" value="Genomic_DNA"/>
</dbReference>
<keyword evidence="1" id="KW-0244">Early protein</keyword>
<dbReference type="PANTHER" id="PTHR11890:SF44">
    <property type="entry name" value="X-LINKED INTERLEUKIN-1 RECEPTOR ACCESSORY PROTEIN-LIKE 2"/>
    <property type="match status" value="1"/>
</dbReference>
<dbReference type="SUPFAM" id="SSF48726">
    <property type="entry name" value="Immunoglobulin"/>
    <property type="match status" value="1"/>
</dbReference>
<evidence type="ECO:0000256" key="1">
    <source>
        <dbReference type="ARBA" id="ARBA00022518"/>
    </source>
</evidence>
<dbReference type="PROSITE" id="PS50835">
    <property type="entry name" value="IG_LIKE"/>
    <property type="match status" value="1"/>
</dbReference>
<keyword evidence="2" id="KW-1090">Inhibition of host innate immune response by virus</keyword>
<keyword evidence="11" id="KW-0812">Transmembrane</keyword>
<evidence type="ECO:0000256" key="4">
    <source>
        <dbReference type="ARBA" id="ARBA00023157"/>
    </source>
</evidence>
<gene>
    <name evidence="13" type="ORF">ONE63_003971</name>
</gene>
<evidence type="ECO:0000256" key="10">
    <source>
        <dbReference type="ARBA" id="ARBA00045444"/>
    </source>
</evidence>
<keyword evidence="7" id="KW-0393">Immunoglobulin domain</keyword>
<dbReference type="InterPro" id="IPR036179">
    <property type="entry name" value="Ig-like_dom_sf"/>
</dbReference>
<dbReference type="InterPro" id="IPR003599">
    <property type="entry name" value="Ig_sub"/>
</dbReference>
<accession>A0AAV7XAP6</accession>
<evidence type="ECO:0000256" key="2">
    <source>
        <dbReference type="ARBA" id="ARBA00022632"/>
    </source>
</evidence>
<comment type="function">
    <text evidence="10">Counteracts the antiviral effects of host IFN-alpha/beta and key IFN-inducible proteins involved in viral RNA degradation suxh as host OAS1. Acts as a soluble IFN-alpha receptor and thus inhibits the interaction between host IFN-alpha and its receptor.</text>
</comment>
<dbReference type="GO" id="GO:0039502">
    <property type="term" value="P:symbiont-mediated suppression of host type I interferon-mediated signaling pathway"/>
    <property type="evidence" value="ECO:0007669"/>
    <property type="project" value="UniProtKB-KW"/>
</dbReference>